<evidence type="ECO:0000313" key="1">
    <source>
        <dbReference type="EMBL" id="GIY79929.1"/>
    </source>
</evidence>
<proteinExistence type="predicted"/>
<evidence type="ECO:0000313" key="2">
    <source>
        <dbReference type="Proteomes" id="UP001054837"/>
    </source>
</evidence>
<comment type="caution">
    <text evidence="1">The sequence shown here is derived from an EMBL/GenBank/DDBJ whole genome shotgun (WGS) entry which is preliminary data.</text>
</comment>
<dbReference type="AlphaFoldDB" id="A0AAV4WCI5"/>
<gene>
    <name evidence="1" type="ORF">CDAR_384821</name>
</gene>
<name>A0AAV4WCI5_9ARAC</name>
<reference evidence="1 2" key="1">
    <citation type="submission" date="2021-06" db="EMBL/GenBank/DDBJ databases">
        <title>Caerostris darwini draft genome.</title>
        <authorList>
            <person name="Kono N."/>
            <person name="Arakawa K."/>
        </authorList>
    </citation>
    <scope>NUCLEOTIDE SEQUENCE [LARGE SCALE GENOMIC DNA]</scope>
</reference>
<dbReference type="EMBL" id="BPLQ01014465">
    <property type="protein sequence ID" value="GIY79929.1"/>
    <property type="molecule type" value="Genomic_DNA"/>
</dbReference>
<dbReference type="Proteomes" id="UP001054837">
    <property type="component" value="Unassembled WGS sequence"/>
</dbReference>
<accession>A0AAV4WCI5</accession>
<organism evidence="1 2">
    <name type="scientific">Caerostris darwini</name>
    <dbReference type="NCBI Taxonomy" id="1538125"/>
    <lineage>
        <taxon>Eukaryota</taxon>
        <taxon>Metazoa</taxon>
        <taxon>Ecdysozoa</taxon>
        <taxon>Arthropoda</taxon>
        <taxon>Chelicerata</taxon>
        <taxon>Arachnida</taxon>
        <taxon>Araneae</taxon>
        <taxon>Araneomorphae</taxon>
        <taxon>Entelegynae</taxon>
        <taxon>Araneoidea</taxon>
        <taxon>Araneidae</taxon>
        <taxon>Caerostris</taxon>
    </lineage>
</organism>
<protein>
    <submittedName>
        <fullName evidence="1">Uncharacterized protein</fullName>
    </submittedName>
</protein>
<keyword evidence="2" id="KW-1185">Reference proteome</keyword>
<sequence>MDDDTRYVSKRHPCHVNTAFDEWSSERSGHPRRISNISDTPEIPPLGFLEVYESSGSVSYKPCDAKSNETKAILIRFKMITSAKKSYRNCPLLIKIKLTENK</sequence>